<feature type="transmembrane region" description="Helical" evidence="7">
    <location>
        <begin position="299"/>
        <end position="332"/>
    </location>
</feature>
<organism evidence="8 9">
    <name type="scientific">Proteiniclasticum aestuarii</name>
    <dbReference type="NCBI Taxonomy" id="2817862"/>
    <lineage>
        <taxon>Bacteria</taxon>
        <taxon>Bacillati</taxon>
        <taxon>Bacillota</taxon>
        <taxon>Clostridia</taxon>
        <taxon>Eubacteriales</taxon>
        <taxon>Clostridiaceae</taxon>
        <taxon>Proteiniclasticum</taxon>
    </lineage>
</organism>
<dbReference type="GO" id="GO:0016020">
    <property type="term" value="C:membrane"/>
    <property type="evidence" value="ECO:0007669"/>
    <property type="project" value="UniProtKB-SubCell"/>
</dbReference>
<dbReference type="InterPro" id="IPR000175">
    <property type="entry name" value="Na/ntran_symport"/>
</dbReference>
<sequence>MQQLKPEQTPERGMWSSRFGFLMAAVGSAVGLGNLWKFPYLAGENGGGAFVLVYVGLVVILGFTLMLAELSIGRHTNSDAYGAYSKLKKGWGFVGGFGILAGFLILSYYSVVGGWVLKYIVASVTGVGADKGAYFTNFITSSVEPVIYHLIFMGLTAIIVIRGISGGIEKAVKIVMPALFIMLMVIVLRSVTLEGASEGLKYYLTPNFSEITLKVFIAALGQVFFSLSLGMGCMVTYGSYLSKQEDLEKDALLIPSLDSLVAIMAGFAILPAVFAFGFAPGEGPGLMFITLPAVFESMPLGTVFSLIFFILVFFAAISSSISLMEVTVAFGIDRLKWSRKVSVLVFTTVMFIIGIGASLSMGAWSDFLIPWIDGNSYGIFDFLDVVTSYYLLPLGGLLSAIFIGFVWGVPNAVKEIKTGGNFRTEKLWSVLIKYIVPILVFVILLSTTGLLDRIIG</sequence>
<dbReference type="EMBL" id="JAFNJU010000008">
    <property type="protein sequence ID" value="MBO1265598.1"/>
    <property type="molecule type" value="Genomic_DNA"/>
</dbReference>
<feature type="transmembrane region" description="Helical" evidence="7">
    <location>
        <begin position="21"/>
        <end position="42"/>
    </location>
</feature>
<protein>
    <recommendedName>
        <fullName evidence="6">Transporter</fullName>
    </recommendedName>
</protein>
<dbReference type="NCBIfam" id="NF037979">
    <property type="entry name" value="Na_transp"/>
    <property type="match status" value="1"/>
</dbReference>
<feature type="transmembrane region" description="Helical" evidence="7">
    <location>
        <begin position="344"/>
        <end position="369"/>
    </location>
</feature>
<feature type="transmembrane region" description="Helical" evidence="7">
    <location>
        <begin position="171"/>
        <end position="191"/>
    </location>
</feature>
<keyword evidence="6" id="KW-0769">Symport</keyword>
<keyword evidence="5 7" id="KW-0472">Membrane</keyword>
<feature type="transmembrane region" description="Helical" evidence="7">
    <location>
        <begin position="211"/>
        <end position="240"/>
    </location>
</feature>
<keyword evidence="4 7" id="KW-1133">Transmembrane helix</keyword>
<dbReference type="PROSITE" id="PS50267">
    <property type="entry name" value="NA_NEUROTRAN_SYMP_3"/>
    <property type="match status" value="1"/>
</dbReference>
<keyword evidence="3 6" id="KW-0812">Transmembrane</keyword>
<feature type="transmembrane region" description="Helical" evidence="7">
    <location>
        <begin position="146"/>
        <end position="164"/>
    </location>
</feature>
<evidence type="ECO:0000256" key="1">
    <source>
        <dbReference type="ARBA" id="ARBA00004141"/>
    </source>
</evidence>
<dbReference type="InterPro" id="IPR037272">
    <property type="entry name" value="SNS_sf"/>
</dbReference>
<keyword evidence="2 6" id="KW-0813">Transport</keyword>
<evidence type="ECO:0000256" key="7">
    <source>
        <dbReference type="SAM" id="Phobius"/>
    </source>
</evidence>
<feature type="transmembrane region" description="Helical" evidence="7">
    <location>
        <begin position="430"/>
        <end position="451"/>
    </location>
</feature>
<feature type="transmembrane region" description="Helical" evidence="7">
    <location>
        <begin position="389"/>
        <end position="409"/>
    </location>
</feature>
<dbReference type="CDD" id="cd10336">
    <property type="entry name" value="SLC6sbd_Tyt1-Like"/>
    <property type="match status" value="1"/>
</dbReference>
<gene>
    <name evidence="8" type="ORF">J3A84_11185</name>
</gene>
<dbReference type="GO" id="GO:0015293">
    <property type="term" value="F:symporter activity"/>
    <property type="evidence" value="ECO:0007669"/>
    <property type="project" value="UniProtKB-KW"/>
</dbReference>
<evidence type="ECO:0000256" key="3">
    <source>
        <dbReference type="ARBA" id="ARBA00022692"/>
    </source>
</evidence>
<comment type="similarity">
    <text evidence="6">Belongs to the sodium:neurotransmitter symporter (SNF) (TC 2.A.22) family.</text>
</comment>
<feature type="transmembrane region" description="Helical" evidence="7">
    <location>
        <begin position="91"/>
        <end position="111"/>
    </location>
</feature>
<dbReference type="PROSITE" id="PS00610">
    <property type="entry name" value="NA_NEUROTRAN_SYMP_1"/>
    <property type="match status" value="1"/>
</dbReference>
<name>A0A939HE25_9CLOT</name>
<keyword evidence="9" id="KW-1185">Reference proteome</keyword>
<dbReference type="AlphaFoldDB" id="A0A939HE25"/>
<feature type="transmembrane region" description="Helical" evidence="7">
    <location>
        <begin position="48"/>
        <end position="70"/>
    </location>
</feature>
<dbReference type="InterPro" id="IPR047218">
    <property type="entry name" value="YocR/YhdH-like"/>
</dbReference>
<reference evidence="8" key="1">
    <citation type="submission" date="2021-03" db="EMBL/GenBank/DDBJ databases">
        <title>Proteiniclasticum marinus sp. nov., isolated from tidal flat sediment.</title>
        <authorList>
            <person name="Namirimu T."/>
            <person name="Yang J.-A."/>
            <person name="Yang S.-H."/>
            <person name="Kim Y.-J."/>
            <person name="Kwon K.K."/>
        </authorList>
    </citation>
    <scope>NUCLEOTIDE SEQUENCE</scope>
    <source>
        <strain evidence="8">SCR006</strain>
    </source>
</reference>
<feature type="transmembrane region" description="Helical" evidence="7">
    <location>
        <begin position="252"/>
        <end position="279"/>
    </location>
</feature>
<evidence type="ECO:0000313" key="8">
    <source>
        <dbReference type="EMBL" id="MBO1265598.1"/>
    </source>
</evidence>
<dbReference type="SUPFAM" id="SSF161070">
    <property type="entry name" value="SNF-like"/>
    <property type="match status" value="1"/>
</dbReference>
<proteinExistence type="inferred from homology"/>
<comment type="subcellular location">
    <subcellularLocation>
        <location evidence="1">Membrane</location>
        <topology evidence="1">Multi-pass membrane protein</topology>
    </subcellularLocation>
</comment>
<evidence type="ECO:0000256" key="5">
    <source>
        <dbReference type="ARBA" id="ARBA00023136"/>
    </source>
</evidence>
<dbReference type="PRINTS" id="PR00176">
    <property type="entry name" value="NANEUSMPORT"/>
</dbReference>
<dbReference type="Pfam" id="PF00209">
    <property type="entry name" value="SNF"/>
    <property type="match status" value="2"/>
</dbReference>
<evidence type="ECO:0000313" key="9">
    <source>
        <dbReference type="Proteomes" id="UP000664218"/>
    </source>
</evidence>
<evidence type="ECO:0000256" key="6">
    <source>
        <dbReference type="RuleBase" id="RU003732"/>
    </source>
</evidence>
<dbReference type="Proteomes" id="UP000664218">
    <property type="component" value="Unassembled WGS sequence"/>
</dbReference>
<evidence type="ECO:0000256" key="4">
    <source>
        <dbReference type="ARBA" id="ARBA00022989"/>
    </source>
</evidence>
<dbReference type="PANTHER" id="PTHR42948:SF1">
    <property type="entry name" value="TRANSPORTER"/>
    <property type="match status" value="1"/>
</dbReference>
<accession>A0A939HE25</accession>
<dbReference type="PANTHER" id="PTHR42948">
    <property type="entry name" value="TRANSPORTER"/>
    <property type="match status" value="1"/>
</dbReference>
<dbReference type="RefSeq" id="WP_207600119.1">
    <property type="nucleotide sequence ID" value="NZ_JAFNJU010000008.1"/>
</dbReference>
<evidence type="ECO:0000256" key="2">
    <source>
        <dbReference type="ARBA" id="ARBA00022448"/>
    </source>
</evidence>
<comment type="caution">
    <text evidence="8">The sequence shown here is derived from an EMBL/GenBank/DDBJ whole genome shotgun (WGS) entry which is preliminary data.</text>
</comment>